<sequence>MNQEQRAAWNPEAYQRFRSHRLRPAIDLINALPGLPGGAIVDLGCGNGAVGDALKQLGRPVIGVDSSPEMLAEAEKTGVYDFLVEADIATWRPKVAPALIFSNAALHWLPDHKTLLPKLFSFVAPGGTLAVQMPHQNNAPSHHIWTSLAHEFWPNKWADQSAGPGVLPPAQYHHLLEPLGTLSLWETEYYQTLAAETDGHPVRKFTQSTFARSIFDKLSDEEIDRLTAAYDSVIASAYPAAEDGSVLFPFRRLFMVVTGAQS</sequence>
<dbReference type="PANTHER" id="PTHR43861">
    <property type="entry name" value="TRANS-ACONITATE 2-METHYLTRANSFERASE-RELATED"/>
    <property type="match status" value="1"/>
</dbReference>
<evidence type="ECO:0000313" key="2">
    <source>
        <dbReference type="Proteomes" id="UP000225972"/>
    </source>
</evidence>
<dbReference type="Gene3D" id="3.40.50.150">
    <property type="entry name" value="Vaccinia Virus protein VP39"/>
    <property type="match status" value="1"/>
</dbReference>
<dbReference type="InterPro" id="IPR029063">
    <property type="entry name" value="SAM-dependent_MTases_sf"/>
</dbReference>
<dbReference type="Proteomes" id="UP000225972">
    <property type="component" value="Unassembled WGS sequence"/>
</dbReference>
<dbReference type="CDD" id="cd02440">
    <property type="entry name" value="AdoMet_MTases"/>
    <property type="match status" value="1"/>
</dbReference>
<dbReference type="EMBL" id="FXXP01000003">
    <property type="protein sequence ID" value="SMX30021.1"/>
    <property type="molecule type" value="Genomic_DNA"/>
</dbReference>
<evidence type="ECO:0000313" key="1">
    <source>
        <dbReference type="EMBL" id="SMX30021.1"/>
    </source>
</evidence>
<dbReference type="GO" id="GO:0032259">
    <property type="term" value="P:methylation"/>
    <property type="evidence" value="ECO:0007669"/>
    <property type="project" value="UniProtKB-KW"/>
</dbReference>
<gene>
    <name evidence="1" type="primary">tam</name>
    <name evidence="1" type="ORF">TRP8649_04161</name>
</gene>
<protein>
    <submittedName>
        <fullName evidence="1">Trans-aconitate 2-methyltransferase</fullName>
        <ecNumber evidence="1">2.1.1.144</ecNumber>
    </submittedName>
</protein>
<keyword evidence="1" id="KW-0489">Methyltransferase</keyword>
<dbReference type="InterPro" id="IPR023149">
    <property type="entry name" value="Trans_acon_MeTrfase_C"/>
</dbReference>
<keyword evidence="2" id="KW-1185">Reference proteome</keyword>
<dbReference type="RefSeq" id="WP_099248750.1">
    <property type="nucleotide sequence ID" value="NZ_FXXP01000003.1"/>
</dbReference>
<dbReference type="AlphaFoldDB" id="A0A238JH64"/>
<dbReference type="OrthoDB" id="9795085at2"/>
<proteinExistence type="predicted"/>
<dbReference type="Gene3D" id="1.10.150.290">
    <property type="entry name" value="S-adenosyl-L-methionine-dependent methyltransferases"/>
    <property type="match status" value="1"/>
</dbReference>
<dbReference type="GO" id="GO:0030798">
    <property type="term" value="F:trans-aconitate 2-methyltransferase activity"/>
    <property type="evidence" value="ECO:0007669"/>
    <property type="project" value="UniProtKB-EC"/>
</dbReference>
<keyword evidence="1" id="KW-0808">Transferase</keyword>
<dbReference type="Pfam" id="PF13489">
    <property type="entry name" value="Methyltransf_23"/>
    <property type="match status" value="1"/>
</dbReference>
<dbReference type="SUPFAM" id="SSF53335">
    <property type="entry name" value="S-adenosyl-L-methionine-dependent methyltransferases"/>
    <property type="match status" value="1"/>
</dbReference>
<name>A0A238JH64_9RHOB</name>
<dbReference type="EC" id="2.1.1.144" evidence="1"/>
<accession>A0A238JH64</accession>
<reference evidence="2" key="1">
    <citation type="submission" date="2017-05" db="EMBL/GenBank/DDBJ databases">
        <authorList>
            <person name="Rodrigo-Torres L."/>
            <person name="Arahal R. D."/>
            <person name="Lucena T."/>
        </authorList>
    </citation>
    <scope>NUCLEOTIDE SEQUENCE [LARGE SCALE GENOMIC DNA]</scope>
    <source>
        <strain evidence="2">CECT 8649</strain>
    </source>
</reference>
<dbReference type="PANTHER" id="PTHR43861:SF1">
    <property type="entry name" value="TRANS-ACONITATE 2-METHYLTRANSFERASE"/>
    <property type="match status" value="1"/>
</dbReference>
<organism evidence="1 2">
    <name type="scientific">Pelagimonas phthalicica</name>
    <dbReference type="NCBI Taxonomy" id="1037362"/>
    <lineage>
        <taxon>Bacteria</taxon>
        <taxon>Pseudomonadati</taxon>
        <taxon>Pseudomonadota</taxon>
        <taxon>Alphaproteobacteria</taxon>
        <taxon>Rhodobacterales</taxon>
        <taxon>Roseobacteraceae</taxon>
        <taxon>Pelagimonas</taxon>
    </lineage>
</organism>